<proteinExistence type="predicted"/>
<gene>
    <name evidence="1" type="ORF">COLO4_00918</name>
</gene>
<sequence>MQTYRLQHDINRFQELIAVQVVQHCQVDARAALGHFSAQAVEPFFQHQREVYRQVGIAGGHVAFGFDNAGIQQAFLLVGEHAVTAILYRLAAPPRADLMQNALILFADRKACAGTVRQIVNLFLNPGDGIFREDRRGAHFACLVTNDQLIVFDPDGALREMMCQRQRATHRDRFIHMLLVHFSVVLRALGTDRRLHDMHQGHFVRFNALAEGVEIQGSHRFILVRSRGRVRLAEQGVFVHAQRVIRQKMNIIDAKFIGGEVGNGGYGRFIGIEALNQRIDVFQVGEKQIDRVRQLRVHKRLAAGKRNTAAAAVVKGLIAQHGRHDLAHLLFFTAYGQRLRRAAVGEGVERLFTQFFTVDDETIQRAFDTARRRLLTQVAAVKAQARIKQHVPATGTAFRVLAPATAQRAAFQEHHGTNTGAIVGGVTLNIEDHVFTLKLHMKIK</sequence>
<dbReference type="EMBL" id="AWUE01003214">
    <property type="protein sequence ID" value="OMP13805.1"/>
    <property type="molecule type" value="Genomic_DNA"/>
</dbReference>
<evidence type="ECO:0000313" key="1">
    <source>
        <dbReference type="EMBL" id="OMP13805.1"/>
    </source>
</evidence>
<name>A0A1R3L388_9ROSI</name>
<comment type="caution">
    <text evidence="1">The sequence shown here is derived from an EMBL/GenBank/DDBJ whole genome shotgun (WGS) entry which is preliminary data.</text>
</comment>
<dbReference type="AlphaFoldDB" id="A0A1R3L388"/>
<organism evidence="1 2">
    <name type="scientific">Corchorus olitorius</name>
    <dbReference type="NCBI Taxonomy" id="93759"/>
    <lineage>
        <taxon>Eukaryota</taxon>
        <taxon>Viridiplantae</taxon>
        <taxon>Streptophyta</taxon>
        <taxon>Embryophyta</taxon>
        <taxon>Tracheophyta</taxon>
        <taxon>Spermatophyta</taxon>
        <taxon>Magnoliopsida</taxon>
        <taxon>eudicotyledons</taxon>
        <taxon>Gunneridae</taxon>
        <taxon>Pentapetalae</taxon>
        <taxon>rosids</taxon>
        <taxon>malvids</taxon>
        <taxon>Malvales</taxon>
        <taxon>Malvaceae</taxon>
        <taxon>Grewioideae</taxon>
        <taxon>Apeibeae</taxon>
        <taxon>Corchorus</taxon>
    </lineage>
</organism>
<accession>A0A1R3L388</accession>
<reference evidence="2" key="1">
    <citation type="submission" date="2013-09" db="EMBL/GenBank/DDBJ databases">
        <title>Corchorus olitorius genome sequencing.</title>
        <authorList>
            <person name="Alam M."/>
            <person name="Haque M.S."/>
            <person name="Islam M.S."/>
            <person name="Emdad E.M."/>
            <person name="Islam M.M."/>
            <person name="Ahmed B."/>
            <person name="Halim A."/>
            <person name="Hossen Q.M.M."/>
            <person name="Hossain M.Z."/>
            <person name="Ahmed R."/>
            <person name="Khan M.M."/>
            <person name="Islam R."/>
            <person name="Rashid M.M."/>
            <person name="Khan S.A."/>
            <person name="Rahman M.S."/>
            <person name="Alam M."/>
            <person name="Yahiya A.S."/>
            <person name="Khan M.S."/>
            <person name="Azam M.S."/>
            <person name="Haque T."/>
            <person name="Lashkar M.Z.H."/>
            <person name="Akhand A.I."/>
            <person name="Morshed G."/>
            <person name="Roy S."/>
            <person name="Uddin K.S."/>
            <person name="Rabeya T."/>
            <person name="Hossain A.S."/>
            <person name="Chowdhury A."/>
            <person name="Snigdha A.R."/>
            <person name="Mortoza M.S."/>
            <person name="Matin S.A."/>
            <person name="Hoque S.M.E."/>
            <person name="Islam M.K."/>
            <person name="Roy D.K."/>
            <person name="Haider R."/>
            <person name="Moosa M.M."/>
            <person name="Elias S.M."/>
            <person name="Hasan A.M."/>
            <person name="Jahan S."/>
            <person name="Shafiuddin M."/>
            <person name="Mahmood N."/>
            <person name="Shommy N.S."/>
        </authorList>
    </citation>
    <scope>NUCLEOTIDE SEQUENCE [LARGE SCALE GENOMIC DNA]</scope>
    <source>
        <strain evidence="2">cv. O-4</strain>
    </source>
</reference>
<dbReference type="Proteomes" id="UP000187203">
    <property type="component" value="Unassembled WGS sequence"/>
</dbReference>
<keyword evidence="2" id="KW-1185">Reference proteome</keyword>
<evidence type="ECO:0000313" key="2">
    <source>
        <dbReference type="Proteomes" id="UP000187203"/>
    </source>
</evidence>
<protein>
    <submittedName>
        <fullName evidence="1">Uncharacterized protein</fullName>
    </submittedName>
</protein>